<gene>
    <name evidence="2" type="ORF">EV695_2478</name>
</gene>
<evidence type="ECO:0000313" key="2">
    <source>
        <dbReference type="EMBL" id="TCJ84521.1"/>
    </source>
</evidence>
<feature type="domain" description="Metallo-beta-lactamase" evidence="1">
    <location>
        <begin position="24"/>
        <end position="229"/>
    </location>
</feature>
<keyword evidence="2" id="KW-0378">Hydrolase</keyword>
<dbReference type="SUPFAM" id="SSF56281">
    <property type="entry name" value="Metallo-hydrolase/oxidoreductase"/>
    <property type="match status" value="1"/>
</dbReference>
<dbReference type="PANTHER" id="PTHR42951:SF22">
    <property type="entry name" value="METALLO BETA-LACTAMASE SUPERFAMILY LIPOPROTEIN"/>
    <property type="match status" value="1"/>
</dbReference>
<dbReference type="InterPro" id="IPR001279">
    <property type="entry name" value="Metallo-B-lactamas"/>
</dbReference>
<dbReference type="GO" id="GO:0016787">
    <property type="term" value="F:hydrolase activity"/>
    <property type="evidence" value="ECO:0007669"/>
    <property type="project" value="UniProtKB-KW"/>
</dbReference>
<dbReference type="OrthoDB" id="9802991at2"/>
<dbReference type="InterPro" id="IPR050855">
    <property type="entry name" value="NDM-1-like"/>
</dbReference>
<comment type="caution">
    <text evidence="2">The sequence shown here is derived from an EMBL/GenBank/DDBJ whole genome shotgun (WGS) entry which is preliminary data.</text>
</comment>
<dbReference type="Pfam" id="PF00753">
    <property type="entry name" value="Lactamase_B"/>
    <property type="match status" value="1"/>
</dbReference>
<reference evidence="2 3" key="1">
    <citation type="submission" date="2019-03" db="EMBL/GenBank/DDBJ databases">
        <title>Genomic Encyclopedia of Type Strains, Phase IV (KMG-IV): sequencing the most valuable type-strain genomes for metagenomic binning, comparative biology and taxonomic classification.</title>
        <authorList>
            <person name="Goeker M."/>
        </authorList>
    </citation>
    <scope>NUCLEOTIDE SEQUENCE [LARGE SCALE GENOMIC DNA]</scope>
    <source>
        <strain evidence="2 3">DSM 24830</strain>
    </source>
</reference>
<sequence>MKATFQDLGNGVTVVDAEYTQPGIAALYLIEEDGDVAIVETGTNDSIPYILEVLESKQLSFDDVKYIIPTHVHLDHAGGAGELMLKCPNAKLVIHPYGAAHMIDPSRLIAGASTVYGEEAFKKLYGTIQPVDEDRVIEAPDLFTIDMNGRVLEFLDTPGHANHHFSIYDKKSDGIFTGDTFGLSYPQLTTAEGRFIFCTTTPVQFNPEALLASIDKILAKNTSKIYLTHFGEIKPTEKVIEQLKASVNAFVEISEAAKDMTENRIEHIDQKIREYLLKVLADMGCEQDVDFQNSVIKFDSLLNAQGLDFWLSKLARKKA</sequence>
<dbReference type="AlphaFoldDB" id="A0A4R1F2E7"/>
<accession>A0A4R1F2E7</accession>
<dbReference type="EMBL" id="SMFQ01000004">
    <property type="protein sequence ID" value="TCJ84521.1"/>
    <property type="molecule type" value="Genomic_DNA"/>
</dbReference>
<keyword evidence="3" id="KW-1185">Reference proteome</keyword>
<evidence type="ECO:0000259" key="1">
    <source>
        <dbReference type="SMART" id="SM00849"/>
    </source>
</evidence>
<proteinExistence type="predicted"/>
<name>A0A4R1F2E7_9GAMM</name>
<dbReference type="InterPro" id="IPR037482">
    <property type="entry name" value="ST1585_MBL-fold"/>
</dbReference>
<dbReference type="InterPro" id="IPR036866">
    <property type="entry name" value="RibonucZ/Hydroxyglut_hydro"/>
</dbReference>
<organism evidence="2 3">
    <name type="scientific">Cocleimonas flava</name>
    <dbReference type="NCBI Taxonomy" id="634765"/>
    <lineage>
        <taxon>Bacteria</taxon>
        <taxon>Pseudomonadati</taxon>
        <taxon>Pseudomonadota</taxon>
        <taxon>Gammaproteobacteria</taxon>
        <taxon>Thiotrichales</taxon>
        <taxon>Thiotrichaceae</taxon>
        <taxon>Cocleimonas</taxon>
    </lineage>
</organism>
<protein>
    <submittedName>
        <fullName evidence="2">Glyoxylase-like metal-dependent hydrolase (Beta-lactamase superfamily II)</fullName>
    </submittedName>
</protein>
<evidence type="ECO:0000313" key="3">
    <source>
        <dbReference type="Proteomes" id="UP000294887"/>
    </source>
</evidence>
<dbReference type="Proteomes" id="UP000294887">
    <property type="component" value="Unassembled WGS sequence"/>
</dbReference>
<dbReference type="Gene3D" id="3.60.15.10">
    <property type="entry name" value="Ribonuclease Z/Hydroxyacylglutathione hydrolase-like"/>
    <property type="match status" value="1"/>
</dbReference>
<dbReference type="PANTHER" id="PTHR42951">
    <property type="entry name" value="METALLO-BETA-LACTAMASE DOMAIN-CONTAINING"/>
    <property type="match status" value="1"/>
</dbReference>
<dbReference type="CDD" id="cd07726">
    <property type="entry name" value="ST1585-like_MBL-fold"/>
    <property type="match status" value="1"/>
</dbReference>
<dbReference type="SMART" id="SM00849">
    <property type="entry name" value="Lactamase_B"/>
    <property type="match status" value="1"/>
</dbReference>
<dbReference type="RefSeq" id="WP_131906269.1">
    <property type="nucleotide sequence ID" value="NZ_BAAAFU010000006.1"/>
</dbReference>